<evidence type="ECO:0000313" key="2">
    <source>
        <dbReference type="Proteomes" id="UP000507470"/>
    </source>
</evidence>
<name>A0A6J8CVB9_MYTCO</name>
<evidence type="ECO:0000313" key="1">
    <source>
        <dbReference type="EMBL" id="CAC5399357.1"/>
    </source>
</evidence>
<dbReference type="EMBL" id="CACVKT020006001">
    <property type="protein sequence ID" value="CAC5399357.1"/>
    <property type="molecule type" value="Genomic_DNA"/>
</dbReference>
<dbReference type="Proteomes" id="UP000507470">
    <property type="component" value="Unassembled WGS sequence"/>
</dbReference>
<sequence>MGKVIADLKIWERRMRLREYFFEENEEKENCQKEYSKFKKSSNFTPSPGRERWLDEYIQTVKDEILSRLSRKFKMNITTEEEKPLPDNAITFVLDVTKLYPSVPRKEAREVCKTALENRSDISIPTEDVLKMMDLVIENNNFSFNGKHFLQTEGTAIGSHLGMNYACTYLGQ</sequence>
<dbReference type="PANTHER" id="PTHR21301:SF10">
    <property type="entry name" value="REVERSE TRANSCRIPTASE DOMAIN-CONTAINING PROTEIN"/>
    <property type="match status" value="1"/>
</dbReference>
<evidence type="ECO:0008006" key="3">
    <source>
        <dbReference type="Google" id="ProtNLM"/>
    </source>
</evidence>
<proteinExistence type="predicted"/>
<dbReference type="OrthoDB" id="10029313at2759"/>
<gene>
    <name evidence="1" type="ORF">MCOR_33626</name>
</gene>
<organism evidence="1 2">
    <name type="scientific">Mytilus coruscus</name>
    <name type="common">Sea mussel</name>
    <dbReference type="NCBI Taxonomy" id="42192"/>
    <lineage>
        <taxon>Eukaryota</taxon>
        <taxon>Metazoa</taxon>
        <taxon>Spiralia</taxon>
        <taxon>Lophotrochozoa</taxon>
        <taxon>Mollusca</taxon>
        <taxon>Bivalvia</taxon>
        <taxon>Autobranchia</taxon>
        <taxon>Pteriomorphia</taxon>
        <taxon>Mytilida</taxon>
        <taxon>Mytiloidea</taxon>
        <taxon>Mytilidae</taxon>
        <taxon>Mytilinae</taxon>
        <taxon>Mytilus</taxon>
    </lineage>
</organism>
<accession>A0A6J8CVB9</accession>
<protein>
    <recommendedName>
        <fullName evidence="3">Reverse transcriptase domain-containing protein</fullName>
    </recommendedName>
</protein>
<dbReference type="AlphaFoldDB" id="A0A6J8CVB9"/>
<dbReference type="PANTHER" id="PTHR21301">
    <property type="entry name" value="REVERSE TRANSCRIPTASE"/>
    <property type="match status" value="1"/>
</dbReference>
<reference evidence="1 2" key="1">
    <citation type="submission" date="2020-06" db="EMBL/GenBank/DDBJ databases">
        <authorList>
            <person name="Li R."/>
            <person name="Bekaert M."/>
        </authorList>
    </citation>
    <scope>NUCLEOTIDE SEQUENCE [LARGE SCALE GENOMIC DNA]</scope>
    <source>
        <strain evidence="2">wild</strain>
    </source>
</reference>
<keyword evidence="2" id="KW-1185">Reference proteome</keyword>